<feature type="domain" description="MobA-like NTP transferase" evidence="1">
    <location>
        <begin position="10"/>
        <end position="162"/>
    </location>
</feature>
<dbReference type="PANTHER" id="PTHR43777">
    <property type="entry name" value="MOLYBDENUM COFACTOR CYTIDYLYLTRANSFERASE"/>
    <property type="match status" value="1"/>
</dbReference>
<protein>
    <submittedName>
        <fullName evidence="2">NTP transferase domain-containing protein</fullName>
    </submittedName>
</protein>
<accession>A0A9Y1FKX6</accession>
<reference evidence="2" key="1">
    <citation type="journal article" date="2022" name="Nat. Microbiol.">
        <title>Unique mobile elements and scalable gene flow at the prokaryote-eukaryote boundary revealed by circularized Asgard archaea genomes.</title>
        <authorList>
            <person name="Wu F."/>
            <person name="Speth D.R."/>
            <person name="Philosof A."/>
            <person name="Cremiere A."/>
            <person name="Narayanan A."/>
            <person name="Barco R.A."/>
            <person name="Connon S.A."/>
            <person name="Amend J.P."/>
            <person name="Antoshechkin I.A."/>
            <person name="Orphan V.J."/>
        </authorList>
    </citation>
    <scope>NUCLEOTIDE SEQUENCE</scope>
    <source>
        <strain evidence="2">PM71</strain>
    </source>
</reference>
<dbReference type="Proteomes" id="UP001201020">
    <property type="component" value="Chromosome"/>
</dbReference>
<sequence length="202" mass="23347">MKRDLFFPPVIILAAGDSRRMGKPKGLLDYKGTFFIQNQIEKLKEIGFEKIVIVLGKDYDLYVDLVPKLRKEILVRNLQTEKGQFFSIQCGLKKVREFSDEGAFVLPIDVSCPDKETWFKILEAVEGVSAVIPSFKGKKGHPVFLSPKFIDHILSCSSDHRLDYELKKIEKNDEVRIINVNDRKVTLNLNTLEEWKKYVNEQ</sequence>
<dbReference type="Gene3D" id="3.90.550.10">
    <property type="entry name" value="Spore Coat Polysaccharide Biosynthesis Protein SpsA, Chain A"/>
    <property type="match status" value="1"/>
</dbReference>
<proteinExistence type="predicted"/>
<dbReference type="AlphaFoldDB" id="A0A9Y1FKX6"/>
<dbReference type="SUPFAM" id="SSF53448">
    <property type="entry name" value="Nucleotide-diphospho-sugar transferases"/>
    <property type="match status" value="1"/>
</dbReference>
<dbReference type="EMBL" id="CP084166">
    <property type="protein sequence ID" value="UJG40735.1"/>
    <property type="molecule type" value="Genomic_DNA"/>
</dbReference>
<name>A0A9Y1FKX6_9ARCH</name>
<gene>
    <name evidence="2" type="ORF">K9W45_12980</name>
</gene>
<dbReference type="PANTHER" id="PTHR43777:SF1">
    <property type="entry name" value="MOLYBDENUM COFACTOR CYTIDYLYLTRANSFERASE"/>
    <property type="match status" value="1"/>
</dbReference>
<evidence type="ECO:0000313" key="2">
    <source>
        <dbReference type="EMBL" id="UJG40735.1"/>
    </source>
</evidence>
<dbReference type="InterPro" id="IPR029044">
    <property type="entry name" value="Nucleotide-diphossugar_trans"/>
</dbReference>
<organism evidence="2">
    <name type="scientific">Candidatus Heimdallarchaeum aukensis</name>
    <dbReference type="NCBI Taxonomy" id="2876573"/>
    <lineage>
        <taxon>Archaea</taxon>
        <taxon>Promethearchaeati</taxon>
        <taxon>Candidatus Heimdallarchaeota</taxon>
        <taxon>Candidatus Heimdallarchaeia (ex Rinke et al. 2021) (nom. nud.)</taxon>
        <taxon>Candidatus Heimdallarchaeales</taxon>
        <taxon>Candidatus Heimdallarchaeaceae</taxon>
        <taxon>Candidatus Heimdallarchaeum</taxon>
    </lineage>
</organism>
<keyword evidence="2" id="KW-0808">Transferase</keyword>
<evidence type="ECO:0000259" key="1">
    <source>
        <dbReference type="Pfam" id="PF12804"/>
    </source>
</evidence>
<dbReference type="InterPro" id="IPR025877">
    <property type="entry name" value="MobA-like_NTP_Trfase"/>
</dbReference>
<dbReference type="GO" id="GO:0016779">
    <property type="term" value="F:nucleotidyltransferase activity"/>
    <property type="evidence" value="ECO:0007669"/>
    <property type="project" value="UniProtKB-ARBA"/>
</dbReference>
<dbReference type="Pfam" id="PF12804">
    <property type="entry name" value="NTP_transf_3"/>
    <property type="match status" value="1"/>
</dbReference>